<dbReference type="PRINTS" id="PR00111">
    <property type="entry name" value="ABHYDROLASE"/>
</dbReference>
<evidence type="ECO:0000259" key="1">
    <source>
        <dbReference type="Pfam" id="PF00561"/>
    </source>
</evidence>
<feature type="domain" description="AB hydrolase-1" evidence="1">
    <location>
        <begin position="20"/>
        <end position="254"/>
    </location>
</feature>
<dbReference type="InterPro" id="IPR050266">
    <property type="entry name" value="AB_hydrolase_sf"/>
</dbReference>
<dbReference type="Proteomes" id="UP000238730">
    <property type="component" value="Unassembled WGS sequence"/>
</dbReference>
<dbReference type="OrthoDB" id="9779853at2"/>
<name>A0A2S7VK55_PHOAN</name>
<sequence>MQSYVIEDRKLTYLDQGTGPVLVLGHSYLWDSKMWQPQIEALSQHYRCIVPELWAHGQADVAPEKTRTLRDYADDVIALLDHLKIDNFSLIGLSVGGMWGAELAIKVPQRVTALVLMDTFLGYEPEVLHAKYFAMLNTIIEQQAIPEAIIDSVVPLFFRRQAEQYTPELVDGFRQHLASLKGDKAVAIAQVGKMVFGRRDTFDDIAQLKAPTLILSGMEDNPRPPLEAQLMHDEIKDSEYVLIPEAGHISNLEQPEFVTKQLEAFLAKHIER</sequence>
<dbReference type="InterPro" id="IPR029058">
    <property type="entry name" value="AB_hydrolase_fold"/>
</dbReference>
<dbReference type="PANTHER" id="PTHR43798">
    <property type="entry name" value="MONOACYLGLYCEROL LIPASE"/>
    <property type="match status" value="1"/>
</dbReference>
<dbReference type="AlphaFoldDB" id="A0A2S7VK55"/>
<dbReference type="SUPFAM" id="SSF53474">
    <property type="entry name" value="alpha/beta-Hydrolases"/>
    <property type="match status" value="1"/>
</dbReference>
<protein>
    <submittedName>
        <fullName evidence="2">2-succinyl-6-hydroxy-2, 4-cyclohexadiene-1-carboxylate synthase</fullName>
    </submittedName>
</protein>
<proteinExistence type="predicted"/>
<evidence type="ECO:0000313" key="3">
    <source>
        <dbReference type="Proteomes" id="UP000238730"/>
    </source>
</evidence>
<gene>
    <name evidence="2" type="ORF">BTO08_20115</name>
</gene>
<dbReference type="Pfam" id="PF00561">
    <property type="entry name" value="Abhydrolase_1"/>
    <property type="match status" value="1"/>
</dbReference>
<dbReference type="RefSeq" id="WP_105062338.1">
    <property type="nucleotide sequence ID" value="NZ_MSCJ01000003.1"/>
</dbReference>
<organism evidence="2 3">
    <name type="scientific">Photobacterium angustum</name>
    <dbReference type="NCBI Taxonomy" id="661"/>
    <lineage>
        <taxon>Bacteria</taxon>
        <taxon>Pseudomonadati</taxon>
        <taxon>Pseudomonadota</taxon>
        <taxon>Gammaproteobacteria</taxon>
        <taxon>Vibrionales</taxon>
        <taxon>Vibrionaceae</taxon>
        <taxon>Photobacterium</taxon>
    </lineage>
</organism>
<accession>A0A2S7VK55</accession>
<dbReference type="PANTHER" id="PTHR43798:SF29">
    <property type="entry name" value="AB HYDROLASE-1 DOMAIN-CONTAINING PROTEIN"/>
    <property type="match status" value="1"/>
</dbReference>
<dbReference type="InterPro" id="IPR000073">
    <property type="entry name" value="AB_hydrolase_1"/>
</dbReference>
<comment type="caution">
    <text evidence="2">The sequence shown here is derived from an EMBL/GenBank/DDBJ whole genome shotgun (WGS) entry which is preliminary data.</text>
</comment>
<reference evidence="2 3" key="1">
    <citation type="submission" date="2016-12" db="EMBL/GenBank/DDBJ databases">
        <title>Diversity of luminous bacteria.</title>
        <authorList>
            <person name="Yoshizawa S."/>
            <person name="Kogure K."/>
        </authorList>
    </citation>
    <scope>NUCLEOTIDE SEQUENCE [LARGE SCALE GENOMIC DNA]</scope>
    <source>
        <strain evidence="2 3">LC1-200</strain>
    </source>
</reference>
<dbReference type="Gene3D" id="3.40.50.1820">
    <property type="entry name" value="alpha/beta hydrolase"/>
    <property type="match status" value="1"/>
</dbReference>
<evidence type="ECO:0000313" key="2">
    <source>
        <dbReference type="EMBL" id="PQJ62536.1"/>
    </source>
</evidence>
<dbReference type="EMBL" id="MSCJ01000003">
    <property type="protein sequence ID" value="PQJ62536.1"/>
    <property type="molecule type" value="Genomic_DNA"/>
</dbReference>